<dbReference type="OrthoDB" id="1400529at2"/>
<dbReference type="EMBL" id="FNCW01000005">
    <property type="protein sequence ID" value="SDG67733.1"/>
    <property type="molecule type" value="Genomic_DNA"/>
</dbReference>
<evidence type="ECO:0008006" key="3">
    <source>
        <dbReference type="Google" id="ProtNLM"/>
    </source>
</evidence>
<dbReference type="AlphaFoldDB" id="A0A1G7W717"/>
<evidence type="ECO:0000313" key="2">
    <source>
        <dbReference type="Proteomes" id="UP000199296"/>
    </source>
</evidence>
<protein>
    <recommendedName>
        <fullName evidence="3">Tetratricopeptide repeat-containing protein</fullName>
    </recommendedName>
</protein>
<dbReference type="STRING" id="470826.SAMN04488027_10533"/>
<gene>
    <name evidence="1" type="ORF">SAMN04488027_10533</name>
</gene>
<organism evidence="1 2">
    <name type="scientific">Psychroflexus sediminis</name>
    <dbReference type="NCBI Taxonomy" id="470826"/>
    <lineage>
        <taxon>Bacteria</taxon>
        <taxon>Pseudomonadati</taxon>
        <taxon>Bacteroidota</taxon>
        <taxon>Flavobacteriia</taxon>
        <taxon>Flavobacteriales</taxon>
        <taxon>Flavobacteriaceae</taxon>
        <taxon>Psychroflexus</taxon>
    </lineage>
</organism>
<name>A0A1G7W717_9FLAO</name>
<sequence length="476" mass="57372">MKSKLKIFIDFAEGILPHEASYLLRDNKIRDEEKESILNKVCDNASSLISFQDFDENIDKRKYAYIKKWIAKKLENADVDKHLNYLSVTENKILTDTIQPVEEEVLLNQINSYTHTSFYFQKFYELVREYQDFLLIRFRYQDCKITESFLRDHNAFYLKTVDVKEQLFFATKDLTRQYTSGSLDTKHWEEKLLAFMRSEQLDGLNRYNAFVRLVFLYFNYKEYDKAKKVFDQVDAYFKQGLMYSRRILFNYYANRVILHSNLEDLDKAEYYAHLSIKQENSDKLFYLNNLIAILLKKEKNEEALDLMKSNYDLFKKTHNHHQKLGFATHYIRTLVRNKRLDVAESFAKNFINNNNQNVFEHRWRHFFSNYLMLLTAKEKFGYVLKIARKYNLIERETEVMHLEDFIPKIHWYCILANYMEGNYSEEKLKKELLKTAENTDNFTKKGRSEFFRFVERLSFSLPTLFSSIKSHLFSDQ</sequence>
<proteinExistence type="predicted"/>
<dbReference type="Gene3D" id="1.25.40.10">
    <property type="entry name" value="Tetratricopeptide repeat domain"/>
    <property type="match status" value="1"/>
</dbReference>
<dbReference type="InterPro" id="IPR011990">
    <property type="entry name" value="TPR-like_helical_dom_sf"/>
</dbReference>
<dbReference type="RefSeq" id="WP_093366998.1">
    <property type="nucleotide sequence ID" value="NZ_FNCW01000005.1"/>
</dbReference>
<dbReference type="Proteomes" id="UP000199296">
    <property type="component" value="Unassembled WGS sequence"/>
</dbReference>
<reference evidence="1 2" key="1">
    <citation type="submission" date="2016-10" db="EMBL/GenBank/DDBJ databases">
        <authorList>
            <person name="de Groot N.N."/>
        </authorList>
    </citation>
    <scope>NUCLEOTIDE SEQUENCE [LARGE SCALE GENOMIC DNA]</scope>
    <source>
        <strain evidence="1 2">DSM 19803</strain>
    </source>
</reference>
<keyword evidence="2" id="KW-1185">Reference proteome</keyword>
<accession>A0A1G7W717</accession>
<evidence type="ECO:0000313" key="1">
    <source>
        <dbReference type="EMBL" id="SDG67733.1"/>
    </source>
</evidence>
<dbReference type="SUPFAM" id="SSF48452">
    <property type="entry name" value="TPR-like"/>
    <property type="match status" value="1"/>
</dbReference>